<dbReference type="EMBL" id="BAAADS010000018">
    <property type="protein sequence ID" value="GAA0606637.1"/>
    <property type="molecule type" value="Genomic_DNA"/>
</dbReference>
<keyword evidence="3" id="KW-1185">Reference proteome</keyword>
<dbReference type="PANTHER" id="PTHR35333">
    <property type="entry name" value="BETA-LACTAMASE"/>
    <property type="match status" value="1"/>
</dbReference>
<dbReference type="SUPFAM" id="SSF56601">
    <property type="entry name" value="beta-lactamase/transpeptidase-like"/>
    <property type="match status" value="1"/>
</dbReference>
<accession>A0ABN1G990</accession>
<dbReference type="InterPro" id="IPR045155">
    <property type="entry name" value="Beta-lactam_cat"/>
</dbReference>
<dbReference type="InterPro" id="IPR000871">
    <property type="entry name" value="Beta-lactam_class-A"/>
</dbReference>
<dbReference type="Proteomes" id="UP001500866">
    <property type="component" value="Unassembled WGS sequence"/>
</dbReference>
<name>A0ABN1G990_9BACI</name>
<comment type="caution">
    <text evidence="2">The sequence shown here is derived from an EMBL/GenBank/DDBJ whole genome shotgun (WGS) entry which is preliminary data.</text>
</comment>
<feature type="domain" description="Beta-lactamase class A catalytic" evidence="1">
    <location>
        <begin position="39"/>
        <end position="246"/>
    </location>
</feature>
<keyword evidence="2" id="KW-0378">Hydrolase</keyword>
<dbReference type="InterPro" id="IPR012338">
    <property type="entry name" value="Beta-lactam/transpept-like"/>
</dbReference>
<dbReference type="Gene3D" id="3.40.710.10">
    <property type="entry name" value="DD-peptidase/beta-lactamase superfamily"/>
    <property type="match status" value="1"/>
</dbReference>
<evidence type="ECO:0000259" key="1">
    <source>
        <dbReference type="Pfam" id="PF13354"/>
    </source>
</evidence>
<evidence type="ECO:0000313" key="2">
    <source>
        <dbReference type="EMBL" id="GAA0606637.1"/>
    </source>
</evidence>
<evidence type="ECO:0000313" key="3">
    <source>
        <dbReference type="Proteomes" id="UP001500866"/>
    </source>
</evidence>
<reference evidence="2 3" key="1">
    <citation type="journal article" date="2019" name="Int. J. Syst. Evol. Microbiol.">
        <title>The Global Catalogue of Microorganisms (GCM) 10K type strain sequencing project: providing services to taxonomists for standard genome sequencing and annotation.</title>
        <authorList>
            <consortium name="The Broad Institute Genomics Platform"/>
            <consortium name="The Broad Institute Genome Sequencing Center for Infectious Disease"/>
            <person name="Wu L."/>
            <person name="Ma J."/>
        </authorList>
    </citation>
    <scope>NUCLEOTIDE SEQUENCE [LARGE SCALE GENOMIC DNA]</scope>
    <source>
        <strain evidence="2 3">JCM 15395</strain>
    </source>
</reference>
<organism evidence="2 3">
    <name type="scientific">Virgibacillus siamensis</name>
    <dbReference type="NCBI Taxonomy" id="480071"/>
    <lineage>
        <taxon>Bacteria</taxon>
        <taxon>Bacillati</taxon>
        <taxon>Bacillota</taxon>
        <taxon>Bacilli</taxon>
        <taxon>Bacillales</taxon>
        <taxon>Bacillaceae</taxon>
        <taxon>Virgibacillus</taxon>
    </lineage>
</organism>
<dbReference type="RefSeq" id="WP_343813551.1">
    <property type="nucleotide sequence ID" value="NZ_BAAADS010000018.1"/>
</dbReference>
<sequence length="275" mass="30467">MIRYTGSKVGAVINFSELTSGISDLLQDSFSNFSIYITTDDGEIKINENVQRKAASLAKVPILLEAFRQIEKNNLQANQTVSIEDNMKVGGSGVITNLTGVKSLPYINLLELMIIVSDNTAANVVLDSVGIESVNQLSETLNCNNTVLQRRFMDAEASLHGNENWTSAADMITFLKMIGETNLLISAECRTSIFRILYQQQFRDKLAFYLPETSDVHIFHKSGELSGTEHEAAIFKFQGKQLYAVVLSEGWENNGDGKKIIAKLGKLLITYIQSN</sequence>
<dbReference type="PANTHER" id="PTHR35333:SF3">
    <property type="entry name" value="BETA-LACTAMASE-TYPE TRANSPEPTIDASE FOLD CONTAINING PROTEIN"/>
    <property type="match status" value="1"/>
</dbReference>
<dbReference type="GO" id="GO:0016787">
    <property type="term" value="F:hydrolase activity"/>
    <property type="evidence" value="ECO:0007669"/>
    <property type="project" value="UniProtKB-KW"/>
</dbReference>
<proteinExistence type="predicted"/>
<protein>
    <submittedName>
        <fullName evidence="2">Serine hydrolase</fullName>
    </submittedName>
</protein>
<dbReference type="Pfam" id="PF13354">
    <property type="entry name" value="Beta-lactamase2"/>
    <property type="match status" value="1"/>
</dbReference>
<gene>
    <name evidence="2" type="ORF">GCM10009001_24830</name>
</gene>